<dbReference type="PANTHER" id="PTHR33452">
    <property type="entry name" value="OXIDOREDUCTASE CATD-RELATED"/>
    <property type="match status" value="1"/>
</dbReference>
<keyword evidence="4 7" id="KW-0812">Transmembrane</keyword>
<evidence type="ECO:0000256" key="2">
    <source>
        <dbReference type="ARBA" id="ARBA00006679"/>
    </source>
</evidence>
<protein>
    <submittedName>
        <fullName evidence="8">Membrane protein</fullName>
    </submittedName>
</protein>
<comment type="similarity">
    <text evidence="2">Belongs to the DoxX family.</text>
</comment>
<keyword evidence="5 7" id="KW-1133">Transmembrane helix</keyword>
<evidence type="ECO:0000256" key="6">
    <source>
        <dbReference type="ARBA" id="ARBA00023136"/>
    </source>
</evidence>
<proteinExistence type="inferred from homology"/>
<dbReference type="AlphaFoldDB" id="A0AA37SZN3"/>
<feature type="transmembrane region" description="Helical" evidence="7">
    <location>
        <begin position="117"/>
        <end position="136"/>
    </location>
</feature>
<name>A0AA37SZN3_9ALTE</name>
<dbReference type="EMBL" id="BSOT01000005">
    <property type="protein sequence ID" value="GLR70965.1"/>
    <property type="molecule type" value="Genomic_DNA"/>
</dbReference>
<feature type="transmembrane region" description="Helical" evidence="7">
    <location>
        <begin position="65"/>
        <end position="85"/>
    </location>
</feature>
<gene>
    <name evidence="8" type="ORF">GCM10007852_18730</name>
</gene>
<organism evidence="8 9">
    <name type="scientific">Agaribacter marinus</name>
    <dbReference type="NCBI Taxonomy" id="1431249"/>
    <lineage>
        <taxon>Bacteria</taxon>
        <taxon>Pseudomonadati</taxon>
        <taxon>Pseudomonadota</taxon>
        <taxon>Gammaproteobacteria</taxon>
        <taxon>Alteromonadales</taxon>
        <taxon>Alteromonadaceae</taxon>
        <taxon>Agaribacter</taxon>
    </lineage>
</organism>
<reference evidence="8" key="1">
    <citation type="journal article" date="2014" name="Int. J. Syst. Evol. Microbiol.">
        <title>Complete genome sequence of Corynebacterium casei LMG S-19264T (=DSM 44701T), isolated from a smear-ripened cheese.</title>
        <authorList>
            <consortium name="US DOE Joint Genome Institute (JGI-PGF)"/>
            <person name="Walter F."/>
            <person name="Albersmeier A."/>
            <person name="Kalinowski J."/>
            <person name="Ruckert C."/>
        </authorList>
    </citation>
    <scope>NUCLEOTIDE SEQUENCE</scope>
    <source>
        <strain evidence="8">NBRC 110023</strain>
    </source>
</reference>
<reference evidence="8" key="2">
    <citation type="submission" date="2023-01" db="EMBL/GenBank/DDBJ databases">
        <title>Draft genome sequence of Agaribacter marinus strain NBRC 110023.</title>
        <authorList>
            <person name="Sun Q."/>
            <person name="Mori K."/>
        </authorList>
    </citation>
    <scope>NUCLEOTIDE SEQUENCE</scope>
    <source>
        <strain evidence="8">NBRC 110023</strain>
    </source>
</reference>
<evidence type="ECO:0000313" key="9">
    <source>
        <dbReference type="Proteomes" id="UP001156601"/>
    </source>
</evidence>
<sequence length="143" mass="16086">MKKIISLYNQVFGWLIHLEHPALLIARLYVAWVFFKSGLTKINDWESTLLLFEYEYAVPVLNFELAAYLATFGELVLPVLLAIGLFTRKAAIGLFIVNYIAVISLEDIAPAALYLHYVWGIALLGNIIWGAGKLGIDQFAKIK</sequence>
<evidence type="ECO:0000256" key="7">
    <source>
        <dbReference type="SAM" id="Phobius"/>
    </source>
</evidence>
<comment type="subcellular location">
    <subcellularLocation>
        <location evidence="1">Cell membrane</location>
        <topology evidence="1">Multi-pass membrane protein</topology>
    </subcellularLocation>
</comment>
<dbReference type="Proteomes" id="UP001156601">
    <property type="component" value="Unassembled WGS sequence"/>
</dbReference>
<evidence type="ECO:0000256" key="4">
    <source>
        <dbReference type="ARBA" id="ARBA00022692"/>
    </source>
</evidence>
<evidence type="ECO:0000256" key="3">
    <source>
        <dbReference type="ARBA" id="ARBA00022475"/>
    </source>
</evidence>
<feature type="transmembrane region" description="Helical" evidence="7">
    <location>
        <begin position="12"/>
        <end position="35"/>
    </location>
</feature>
<keyword evidence="6 7" id="KW-0472">Membrane</keyword>
<dbReference type="PANTHER" id="PTHR33452:SF1">
    <property type="entry name" value="INNER MEMBRANE PROTEIN YPHA-RELATED"/>
    <property type="match status" value="1"/>
</dbReference>
<comment type="caution">
    <text evidence="8">The sequence shown here is derived from an EMBL/GenBank/DDBJ whole genome shotgun (WGS) entry which is preliminary data.</text>
</comment>
<keyword evidence="3" id="KW-1003">Cell membrane</keyword>
<dbReference type="RefSeq" id="WP_284217239.1">
    <property type="nucleotide sequence ID" value="NZ_BSOT01000005.1"/>
</dbReference>
<evidence type="ECO:0000256" key="1">
    <source>
        <dbReference type="ARBA" id="ARBA00004651"/>
    </source>
</evidence>
<dbReference type="InterPro" id="IPR051907">
    <property type="entry name" value="DoxX-like_oxidoreductase"/>
</dbReference>
<dbReference type="Pfam" id="PF07681">
    <property type="entry name" value="DoxX"/>
    <property type="match status" value="1"/>
</dbReference>
<evidence type="ECO:0000313" key="8">
    <source>
        <dbReference type="EMBL" id="GLR70965.1"/>
    </source>
</evidence>
<keyword evidence="9" id="KW-1185">Reference proteome</keyword>
<evidence type="ECO:0000256" key="5">
    <source>
        <dbReference type="ARBA" id="ARBA00022989"/>
    </source>
</evidence>
<accession>A0AA37SZN3</accession>
<dbReference type="InterPro" id="IPR032808">
    <property type="entry name" value="DoxX"/>
</dbReference>
<feature type="transmembrane region" description="Helical" evidence="7">
    <location>
        <begin position="92"/>
        <end position="111"/>
    </location>
</feature>
<dbReference type="GO" id="GO:0005886">
    <property type="term" value="C:plasma membrane"/>
    <property type="evidence" value="ECO:0007669"/>
    <property type="project" value="UniProtKB-SubCell"/>
</dbReference>